<dbReference type="InterPro" id="IPR029062">
    <property type="entry name" value="Class_I_gatase-like"/>
</dbReference>
<keyword evidence="2" id="KW-1185">Reference proteome</keyword>
<evidence type="ECO:0000313" key="3">
    <source>
        <dbReference type="WBParaSite" id="GPLIN_000359200"/>
    </source>
</evidence>
<dbReference type="AlphaFoldDB" id="A0A183BSK6"/>
<reference evidence="2" key="1">
    <citation type="submission" date="2014-05" db="EMBL/GenBank/DDBJ databases">
        <title>The genome and life-stage specific transcriptomes of Globodera pallida elucidate key aspects of plant parasitism by a cyst nematode.</title>
        <authorList>
            <person name="Cotton J.A."/>
            <person name="Lilley C.J."/>
            <person name="Jones L.M."/>
            <person name="Kikuchi T."/>
            <person name="Reid A.J."/>
            <person name="Thorpe P."/>
            <person name="Tsai I.J."/>
            <person name="Beasley H."/>
            <person name="Blok V."/>
            <person name="Cock P.J.A."/>
            <person name="Van den Akker S.E."/>
            <person name="Holroyd N."/>
            <person name="Hunt M."/>
            <person name="Mantelin S."/>
            <person name="Naghra H."/>
            <person name="Pain A."/>
            <person name="Palomares-Rius J.E."/>
            <person name="Zarowiecki M."/>
            <person name="Berriman M."/>
            <person name="Jones J.T."/>
            <person name="Urwin P.E."/>
        </authorList>
    </citation>
    <scope>NUCLEOTIDE SEQUENCE [LARGE SCALE GENOMIC DNA]</scope>
    <source>
        <strain evidence="2">Lindley</strain>
    </source>
</reference>
<evidence type="ECO:0000313" key="2">
    <source>
        <dbReference type="Proteomes" id="UP000050741"/>
    </source>
</evidence>
<proteinExistence type="predicted"/>
<dbReference type="Gene3D" id="3.40.50.880">
    <property type="match status" value="1"/>
</dbReference>
<protein>
    <submittedName>
        <fullName evidence="3">DJ-1_PfpI domain-containing protein</fullName>
    </submittedName>
</protein>
<dbReference type="WBParaSite" id="GPLIN_000359200">
    <property type="protein sequence ID" value="GPLIN_000359200"/>
    <property type="gene ID" value="GPLIN_000359200"/>
</dbReference>
<organism evidence="2 3">
    <name type="scientific">Globodera pallida</name>
    <name type="common">Potato cyst nematode worm</name>
    <name type="synonym">Heterodera pallida</name>
    <dbReference type="NCBI Taxonomy" id="36090"/>
    <lineage>
        <taxon>Eukaryota</taxon>
        <taxon>Metazoa</taxon>
        <taxon>Ecdysozoa</taxon>
        <taxon>Nematoda</taxon>
        <taxon>Chromadorea</taxon>
        <taxon>Rhabditida</taxon>
        <taxon>Tylenchina</taxon>
        <taxon>Tylenchomorpha</taxon>
        <taxon>Tylenchoidea</taxon>
        <taxon>Heteroderidae</taxon>
        <taxon>Heteroderinae</taxon>
        <taxon>Globodera</taxon>
    </lineage>
</organism>
<accession>A0A183BSK6</accession>
<dbReference type="Proteomes" id="UP000050741">
    <property type="component" value="Unassembled WGS sequence"/>
</dbReference>
<name>A0A183BSK6_GLOPA</name>
<feature type="domain" description="DJ-1/PfpI" evidence="1">
    <location>
        <begin position="1"/>
        <end position="39"/>
    </location>
</feature>
<reference evidence="3" key="2">
    <citation type="submission" date="2016-06" db="UniProtKB">
        <authorList>
            <consortium name="WormBaseParasite"/>
        </authorList>
    </citation>
    <scope>IDENTIFICATION</scope>
</reference>
<dbReference type="Pfam" id="PF01965">
    <property type="entry name" value="DJ-1_PfpI"/>
    <property type="match status" value="1"/>
</dbReference>
<sequence>DKITAGGYAYSEDNVCVYKNVVTSRGPGTAFDFALKLAELLAGAEKAQEVRGALLLLD</sequence>
<dbReference type="InterPro" id="IPR002818">
    <property type="entry name" value="DJ-1/PfpI"/>
</dbReference>
<evidence type="ECO:0000259" key="1">
    <source>
        <dbReference type="Pfam" id="PF01965"/>
    </source>
</evidence>
<dbReference type="SUPFAM" id="SSF52317">
    <property type="entry name" value="Class I glutamine amidotransferase-like"/>
    <property type="match status" value="1"/>
</dbReference>